<evidence type="ECO:0000313" key="4">
    <source>
        <dbReference type="Proteomes" id="UP000279600"/>
    </source>
</evidence>
<reference evidence="3 4" key="1">
    <citation type="submission" date="2018-12" db="EMBL/GenBank/DDBJ databases">
        <title>Complete genome of Nonlabens sp. MJ115.</title>
        <authorList>
            <person name="Choi H.S."/>
            <person name="Jung J."/>
        </authorList>
    </citation>
    <scope>NUCLEOTIDE SEQUENCE [LARGE SCALE GENOMIC DNA]</scope>
    <source>
        <strain evidence="3 4">MJ115</strain>
    </source>
</reference>
<evidence type="ECO:0000256" key="1">
    <source>
        <dbReference type="ARBA" id="ARBA00022679"/>
    </source>
</evidence>
<feature type="domain" description="Glycosyl transferase family 1" evidence="2">
    <location>
        <begin position="181"/>
        <end position="337"/>
    </location>
</feature>
<dbReference type="OrthoDB" id="9790710at2"/>
<accession>A0A3S9MVH7</accession>
<gene>
    <name evidence="3" type="ORF">EJ995_02315</name>
</gene>
<sequence>MSERAKKLIIVQNIIPGYRVPFFEYLKEHLGDRFELVAGDSTFERSIKSDDSIEIDKRIINRYLLRRKFIYNKGISNLKNTHDSLVLELNPRNVTVWSILIYRKLRGLKTTLWGHAWPRSGSDSASDKLRNAMRSLATHIITYTTSQKKELQERMPQASISASSNALMRQEEMTTSTDPAGINNVIYVGRLVPEKKPMLLVKGFHQAIKNLPTIAKLIVIGSGPEKELINAYIKAHELDKCILVKDPIFDNSVLKEYYLESLVSVSPGYVGLNLIQSLSFGVPMIISKDEIHSPEIEAANSNNSIFIKTDDVDGLAKSLIDIYHSKQYWVEQRENIMQSCKEKYSIERMAQPFLNLVDV</sequence>
<dbReference type="Gene3D" id="3.40.50.2000">
    <property type="entry name" value="Glycogen Phosphorylase B"/>
    <property type="match status" value="2"/>
</dbReference>
<keyword evidence="4" id="KW-1185">Reference proteome</keyword>
<keyword evidence="1 3" id="KW-0808">Transferase</keyword>
<dbReference type="PANTHER" id="PTHR46401">
    <property type="entry name" value="GLYCOSYLTRANSFERASE WBBK-RELATED"/>
    <property type="match status" value="1"/>
</dbReference>
<dbReference type="SUPFAM" id="SSF53756">
    <property type="entry name" value="UDP-Glycosyltransferase/glycogen phosphorylase"/>
    <property type="match status" value="1"/>
</dbReference>
<evidence type="ECO:0000313" key="3">
    <source>
        <dbReference type="EMBL" id="AZQ43123.1"/>
    </source>
</evidence>
<dbReference type="InterPro" id="IPR001296">
    <property type="entry name" value="Glyco_trans_1"/>
</dbReference>
<dbReference type="KEGG" id="noj:EJ995_02315"/>
<protein>
    <submittedName>
        <fullName evidence="3">Glycosyltransferase</fullName>
    </submittedName>
</protein>
<dbReference type="AlphaFoldDB" id="A0A3S9MVH7"/>
<dbReference type="EMBL" id="CP034549">
    <property type="protein sequence ID" value="AZQ43123.1"/>
    <property type="molecule type" value="Genomic_DNA"/>
</dbReference>
<name>A0A3S9MVH7_9FLAO</name>
<organism evidence="3 4">
    <name type="scientific">Nonlabens ponticola</name>
    <dbReference type="NCBI Taxonomy" id="2496866"/>
    <lineage>
        <taxon>Bacteria</taxon>
        <taxon>Pseudomonadati</taxon>
        <taxon>Bacteroidota</taxon>
        <taxon>Flavobacteriia</taxon>
        <taxon>Flavobacteriales</taxon>
        <taxon>Flavobacteriaceae</taxon>
        <taxon>Nonlabens</taxon>
    </lineage>
</organism>
<evidence type="ECO:0000259" key="2">
    <source>
        <dbReference type="Pfam" id="PF00534"/>
    </source>
</evidence>
<dbReference type="Pfam" id="PF00534">
    <property type="entry name" value="Glycos_transf_1"/>
    <property type="match status" value="1"/>
</dbReference>
<dbReference type="RefSeq" id="WP_126445224.1">
    <property type="nucleotide sequence ID" value="NZ_CP034549.1"/>
</dbReference>
<dbReference type="Proteomes" id="UP000279600">
    <property type="component" value="Chromosome"/>
</dbReference>
<dbReference type="PANTHER" id="PTHR46401:SF2">
    <property type="entry name" value="GLYCOSYLTRANSFERASE WBBK-RELATED"/>
    <property type="match status" value="1"/>
</dbReference>
<proteinExistence type="predicted"/>
<dbReference type="GO" id="GO:0016757">
    <property type="term" value="F:glycosyltransferase activity"/>
    <property type="evidence" value="ECO:0007669"/>
    <property type="project" value="InterPro"/>
</dbReference>
<dbReference type="GO" id="GO:0009103">
    <property type="term" value="P:lipopolysaccharide biosynthetic process"/>
    <property type="evidence" value="ECO:0007669"/>
    <property type="project" value="TreeGrafter"/>
</dbReference>